<dbReference type="AlphaFoldDB" id="A0A0F9PNC3"/>
<name>A0A0F9PNC3_9ZZZZ</name>
<accession>A0A0F9PNC3</accession>
<proteinExistence type="predicted"/>
<feature type="non-terminal residue" evidence="1">
    <location>
        <position position="1"/>
    </location>
</feature>
<comment type="caution">
    <text evidence="1">The sequence shown here is derived from an EMBL/GenBank/DDBJ whole genome shotgun (WGS) entry which is preliminary data.</text>
</comment>
<sequence length="394" mass="46165">GISTEDLLLIKNQFYDLALGALIENHKVDFNQGVGKFEIIFKALLAINYNKAQGENQFLSEIFSLRELSSGTKLFLKNPANISFNTYSNTLKYSGKMHPNLVAHLEKLLLNLPDFQLKKDALTSIKNYESSRPPKKPSTWDPEINLLPFLRDFPLEIWHQYIYLYYFRRFLKSIPTISIQNKSFDPLSLIEAVYGEKRDYASGINGDWKSNNKPRLVELLIKQAGMIPSYNIRNEVQDATITDRISQHHILFDKISTDSIDLILLMKLHTMLTPLELFKPLEYSEIMRKFRDDFEKIMPFRHWNSDLKEKYNRQIKQIINEWKCNREIDLLGITAEWLSKFSGEVFKLRLLDGRIVGRVNYLNPNQLKNVITKHLSMEDFINYIIEHIENKINA</sequence>
<evidence type="ECO:0000313" key="1">
    <source>
        <dbReference type="EMBL" id="KKM94692.1"/>
    </source>
</evidence>
<gene>
    <name evidence="1" type="ORF">LCGC14_1195750</name>
</gene>
<reference evidence="1" key="1">
    <citation type="journal article" date="2015" name="Nature">
        <title>Complex archaea that bridge the gap between prokaryotes and eukaryotes.</title>
        <authorList>
            <person name="Spang A."/>
            <person name="Saw J.H."/>
            <person name="Jorgensen S.L."/>
            <person name="Zaremba-Niedzwiedzka K."/>
            <person name="Martijn J."/>
            <person name="Lind A.E."/>
            <person name="van Eijk R."/>
            <person name="Schleper C."/>
            <person name="Guy L."/>
            <person name="Ettema T.J."/>
        </authorList>
    </citation>
    <scope>NUCLEOTIDE SEQUENCE</scope>
</reference>
<protein>
    <submittedName>
        <fullName evidence="1">Uncharacterized protein</fullName>
    </submittedName>
</protein>
<organism evidence="1">
    <name type="scientific">marine sediment metagenome</name>
    <dbReference type="NCBI Taxonomy" id="412755"/>
    <lineage>
        <taxon>unclassified sequences</taxon>
        <taxon>metagenomes</taxon>
        <taxon>ecological metagenomes</taxon>
    </lineage>
</organism>
<dbReference type="EMBL" id="LAZR01006105">
    <property type="protein sequence ID" value="KKM94692.1"/>
    <property type="molecule type" value="Genomic_DNA"/>
</dbReference>